<keyword evidence="3" id="KW-1185">Reference proteome</keyword>
<protein>
    <submittedName>
        <fullName evidence="2">21800_t:CDS:1</fullName>
    </submittedName>
</protein>
<feature type="compositionally biased region" description="Polar residues" evidence="1">
    <location>
        <begin position="190"/>
        <end position="199"/>
    </location>
</feature>
<proteinExistence type="predicted"/>
<sequence length="206" mass="23460">MVLKYGYAIGEQVGNLTMTAGKIITPTKLPEVISLSVVNSSRFIILGTKPEILEWLCTYSHIKLEVTLFDDVTEAPHVRVPDVVIDLLPTFNEFGYAKHSSLLDYIIPTHHPNPSEEPVRLEFRPADPKTDENIDPYFRIIVERGSAFGEIFNEIKDKWDSVVYPNVWDDLKNLATLSHQYLENHDRENSSASYSNQLKSVVVDQK</sequence>
<organism evidence="2 3">
    <name type="scientific">Cetraspora pellucida</name>
    <dbReference type="NCBI Taxonomy" id="1433469"/>
    <lineage>
        <taxon>Eukaryota</taxon>
        <taxon>Fungi</taxon>
        <taxon>Fungi incertae sedis</taxon>
        <taxon>Mucoromycota</taxon>
        <taxon>Glomeromycotina</taxon>
        <taxon>Glomeromycetes</taxon>
        <taxon>Diversisporales</taxon>
        <taxon>Gigasporaceae</taxon>
        <taxon>Cetraspora</taxon>
    </lineage>
</organism>
<evidence type="ECO:0000313" key="3">
    <source>
        <dbReference type="Proteomes" id="UP000789759"/>
    </source>
</evidence>
<feature type="region of interest" description="Disordered" evidence="1">
    <location>
        <begin position="186"/>
        <end position="206"/>
    </location>
</feature>
<evidence type="ECO:0000256" key="1">
    <source>
        <dbReference type="SAM" id="MobiDB-lite"/>
    </source>
</evidence>
<dbReference type="Proteomes" id="UP000789759">
    <property type="component" value="Unassembled WGS sequence"/>
</dbReference>
<dbReference type="EMBL" id="CAJVQA010012580">
    <property type="protein sequence ID" value="CAG8717765.1"/>
    <property type="molecule type" value="Genomic_DNA"/>
</dbReference>
<gene>
    <name evidence="2" type="ORF">CPELLU_LOCUS12702</name>
</gene>
<comment type="caution">
    <text evidence="2">The sequence shown here is derived from an EMBL/GenBank/DDBJ whole genome shotgun (WGS) entry which is preliminary data.</text>
</comment>
<dbReference type="AlphaFoldDB" id="A0A9N9I307"/>
<name>A0A9N9I307_9GLOM</name>
<evidence type="ECO:0000313" key="2">
    <source>
        <dbReference type="EMBL" id="CAG8717765.1"/>
    </source>
</evidence>
<reference evidence="2" key="1">
    <citation type="submission" date="2021-06" db="EMBL/GenBank/DDBJ databases">
        <authorList>
            <person name="Kallberg Y."/>
            <person name="Tangrot J."/>
            <person name="Rosling A."/>
        </authorList>
    </citation>
    <scope>NUCLEOTIDE SEQUENCE</scope>
    <source>
        <strain evidence="2">FL966</strain>
    </source>
</reference>
<accession>A0A9N9I307</accession>
<dbReference type="OrthoDB" id="2407359at2759"/>